<dbReference type="Pfam" id="PF00356">
    <property type="entry name" value="LacI"/>
    <property type="match status" value="1"/>
</dbReference>
<dbReference type="RefSeq" id="WP_050451925.1">
    <property type="nucleotide sequence ID" value="NZ_LFJJ01000005.1"/>
</dbReference>
<dbReference type="SUPFAM" id="SSF47413">
    <property type="entry name" value="lambda repressor-like DNA-binding domains"/>
    <property type="match status" value="1"/>
</dbReference>
<proteinExistence type="predicted"/>
<dbReference type="SUPFAM" id="SSF53822">
    <property type="entry name" value="Periplasmic binding protein-like I"/>
    <property type="match status" value="1"/>
</dbReference>
<dbReference type="Pfam" id="PF13377">
    <property type="entry name" value="Peripla_BP_3"/>
    <property type="match status" value="1"/>
</dbReference>
<name>A0A0L0MIJ6_9BURK</name>
<comment type="caution">
    <text evidence="5">The sequence shown here is derived from an EMBL/GenBank/DDBJ whole genome shotgun (WGS) entry which is preliminary data.</text>
</comment>
<dbReference type="GO" id="GO:0000976">
    <property type="term" value="F:transcription cis-regulatory region binding"/>
    <property type="evidence" value="ECO:0007669"/>
    <property type="project" value="TreeGrafter"/>
</dbReference>
<sequence length="347" mass="36909">MNDSTEGRPRLSDVAALAGVSTATVSRTLSNPDKVKGDTRDRIMQAIAQLGYVPDGAARALALGRARMVGAIVPTLDNAIFARAVQGLQSTLSGAGYQLLISAHEYSLASETEATRALLERAVDALVLVGAEHAHETWDMVRASRIPVLITWTNAAAASEILTTTAPLIGFDNRLIGTLAAEHLLSLGHTTFGMISGMTRYNDRARHRLNGFRTALADAGVRLPDANVIEQPFDFDGGRAGLKHLMQLRPRPTAVFCGNDVLALGALFEAQSLNIRIPEQLSIVGCDNLPISSQITPGLSTVLLPTYELGQRAALALLDWLDTQRPPADVCLPIELVVRGTSGPAPA</sequence>
<dbReference type="Gene3D" id="1.10.260.40">
    <property type="entry name" value="lambda repressor-like DNA-binding domains"/>
    <property type="match status" value="1"/>
</dbReference>
<organism evidence="5 6">
    <name type="scientific">Candidatus Burkholderia verschuerenii</name>
    <dbReference type="NCBI Taxonomy" id="242163"/>
    <lineage>
        <taxon>Bacteria</taxon>
        <taxon>Pseudomonadati</taxon>
        <taxon>Pseudomonadota</taxon>
        <taxon>Betaproteobacteria</taxon>
        <taxon>Burkholderiales</taxon>
        <taxon>Burkholderiaceae</taxon>
        <taxon>Burkholderia</taxon>
    </lineage>
</organism>
<dbReference type="PANTHER" id="PTHR30146">
    <property type="entry name" value="LACI-RELATED TRANSCRIPTIONAL REPRESSOR"/>
    <property type="match status" value="1"/>
</dbReference>
<evidence type="ECO:0000256" key="2">
    <source>
        <dbReference type="ARBA" id="ARBA00023125"/>
    </source>
</evidence>
<dbReference type="PROSITE" id="PS50932">
    <property type="entry name" value="HTH_LACI_2"/>
    <property type="match status" value="1"/>
</dbReference>
<evidence type="ECO:0000313" key="5">
    <source>
        <dbReference type="EMBL" id="KND62120.1"/>
    </source>
</evidence>
<dbReference type="OrthoDB" id="8770688at2"/>
<protein>
    <submittedName>
        <fullName evidence="5">Transcriptional regulator, LacI family</fullName>
    </submittedName>
</protein>
<feature type="domain" description="HTH lacI-type" evidence="4">
    <location>
        <begin position="9"/>
        <end position="63"/>
    </location>
</feature>
<keyword evidence="3" id="KW-0804">Transcription</keyword>
<keyword evidence="6" id="KW-1185">Reference proteome</keyword>
<keyword evidence="1" id="KW-0805">Transcription regulation</keyword>
<dbReference type="AlphaFoldDB" id="A0A0L0MIJ6"/>
<evidence type="ECO:0000313" key="6">
    <source>
        <dbReference type="Proteomes" id="UP000036959"/>
    </source>
</evidence>
<keyword evidence="2" id="KW-0238">DNA-binding</keyword>
<gene>
    <name evidence="5" type="ORF">BVER_02058c</name>
</gene>
<reference evidence="6" key="1">
    <citation type="submission" date="2015-06" db="EMBL/GenBank/DDBJ databases">
        <title>Comparative genomics of Burkholderia leaf nodule symbionts.</title>
        <authorList>
            <person name="Carlier A."/>
            <person name="Eberl L."/>
            <person name="Pinto-Carbo M."/>
        </authorList>
    </citation>
    <scope>NUCLEOTIDE SEQUENCE [LARGE SCALE GENOMIC DNA]</scope>
    <source>
        <strain evidence="6">UZHbot4</strain>
    </source>
</reference>
<dbReference type="InterPro" id="IPR000843">
    <property type="entry name" value="HTH_LacI"/>
</dbReference>
<dbReference type="PANTHER" id="PTHR30146:SF109">
    <property type="entry name" value="HTH-TYPE TRANSCRIPTIONAL REGULATOR GALS"/>
    <property type="match status" value="1"/>
</dbReference>
<dbReference type="Proteomes" id="UP000036959">
    <property type="component" value="Unassembled WGS sequence"/>
</dbReference>
<dbReference type="GO" id="GO:0003700">
    <property type="term" value="F:DNA-binding transcription factor activity"/>
    <property type="evidence" value="ECO:0007669"/>
    <property type="project" value="TreeGrafter"/>
</dbReference>
<dbReference type="InterPro" id="IPR010982">
    <property type="entry name" value="Lambda_DNA-bd_dom_sf"/>
</dbReference>
<evidence type="ECO:0000256" key="1">
    <source>
        <dbReference type="ARBA" id="ARBA00023015"/>
    </source>
</evidence>
<evidence type="ECO:0000259" key="4">
    <source>
        <dbReference type="PROSITE" id="PS50932"/>
    </source>
</evidence>
<dbReference type="EMBL" id="LFJJ01000005">
    <property type="protein sequence ID" value="KND62120.1"/>
    <property type="molecule type" value="Genomic_DNA"/>
</dbReference>
<dbReference type="InterPro" id="IPR028082">
    <property type="entry name" value="Peripla_BP_I"/>
</dbReference>
<dbReference type="Gene3D" id="3.40.50.2300">
    <property type="match status" value="2"/>
</dbReference>
<dbReference type="SMART" id="SM00354">
    <property type="entry name" value="HTH_LACI"/>
    <property type="match status" value="1"/>
</dbReference>
<dbReference type="InterPro" id="IPR046335">
    <property type="entry name" value="LacI/GalR-like_sensor"/>
</dbReference>
<evidence type="ECO:0000256" key="3">
    <source>
        <dbReference type="ARBA" id="ARBA00023163"/>
    </source>
</evidence>
<dbReference type="PATRIC" id="fig|242163.4.peg.5384"/>
<dbReference type="CDD" id="cd06273">
    <property type="entry name" value="PBP1_LacI-like"/>
    <property type="match status" value="1"/>
</dbReference>
<dbReference type="CDD" id="cd01392">
    <property type="entry name" value="HTH_LacI"/>
    <property type="match status" value="1"/>
</dbReference>
<accession>A0A0L0MIJ6</accession>